<protein>
    <submittedName>
        <fullName evidence="2">Uncharacterized protein</fullName>
    </submittedName>
</protein>
<feature type="region of interest" description="Disordered" evidence="1">
    <location>
        <begin position="20"/>
        <end position="39"/>
    </location>
</feature>
<sequence>PAIFAWEIRDLLRRELVTYNQNRNQNESTSGTSSSAGESDLNEWHECSLRLDPQFKHIFCSRIQTNE</sequence>
<feature type="non-terminal residue" evidence="2">
    <location>
        <position position="1"/>
    </location>
</feature>
<reference evidence="2" key="1">
    <citation type="submission" date="2020-11" db="EMBL/GenBank/DDBJ databases">
        <authorList>
            <person name="Tran Van P."/>
        </authorList>
    </citation>
    <scope>NUCLEOTIDE SEQUENCE</scope>
</reference>
<accession>A0A7R9R352</accession>
<dbReference type="Proteomes" id="UP000728032">
    <property type="component" value="Unassembled WGS sequence"/>
</dbReference>
<gene>
    <name evidence="2" type="ORF">ONB1V03_LOCUS23404</name>
</gene>
<organism evidence="2">
    <name type="scientific">Oppiella nova</name>
    <dbReference type="NCBI Taxonomy" id="334625"/>
    <lineage>
        <taxon>Eukaryota</taxon>
        <taxon>Metazoa</taxon>
        <taxon>Ecdysozoa</taxon>
        <taxon>Arthropoda</taxon>
        <taxon>Chelicerata</taxon>
        <taxon>Arachnida</taxon>
        <taxon>Acari</taxon>
        <taxon>Acariformes</taxon>
        <taxon>Sarcoptiformes</taxon>
        <taxon>Oribatida</taxon>
        <taxon>Brachypylina</taxon>
        <taxon>Oppioidea</taxon>
        <taxon>Oppiidae</taxon>
        <taxon>Oppiella</taxon>
    </lineage>
</organism>
<proteinExistence type="predicted"/>
<evidence type="ECO:0000313" key="2">
    <source>
        <dbReference type="EMBL" id="CAD7668535.1"/>
    </source>
</evidence>
<dbReference type="AlphaFoldDB" id="A0A7R9R352"/>
<evidence type="ECO:0000256" key="1">
    <source>
        <dbReference type="SAM" id="MobiDB-lite"/>
    </source>
</evidence>
<dbReference type="EMBL" id="CAJPVJ010059283">
    <property type="protein sequence ID" value="CAG2183984.1"/>
    <property type="molecule type" value="Genomic_DNA"/>
</dbReference>
<keyword evidence="3" id="KW-1185">Reference proteome</keyword>
<name>A0A7R9R352_9ACAR</name>
<dbReference type="EMBL" id="OC974108">
    <property type="protein sequence ID" value="CAD7668535.1"/>
    <property type="molecule type" value="Genomic_DNA"/>
</dbReference>
<feature type="compositionally biased region" description="Low complexity" evidence="1">
    <location>
        <begin position="27"/>
        <end position="39"/>
    </location>
</feature>
<evidence type="ECO:0000313" key="3">
    <source>
        <dbReference type="Proteomes" id="UP000728032"/>
    </source>
</evidence>